<feature type="domain" description="Fatty acid desaturase" evidence="1">
    <location>
        <begin position="61"/>
        <end position="304"/>
    </location>
</feature>
<dbReference type="GO" id="GO:0008610">
    <property type="term" value="P:lipid biosynthetic process"/>
    <property type="evidence" value="ECO:0007669"/>
    <property type="project" value="UniProtKB-ARBA"/>
</dbReference>
<dbReference type="GO" id="GO:0016717">
    <property type="term" value="F:oxidoreductase activity, acting on paired donors, with oxidation of a pair of donors resulting in the reduction of molecular oxygen to two molecules of water"/>
    <property type="evidence" value="ECO:0007669"/>
    <property type="project" value="TreeGrafter"/>
</dbReference>
<evidence type="ECO:0000313" key="3">
    <source>
        <dbReference type="Proteomes" id="UP000509510"/>
    </source>
</evidence>
<dbReference type="Proteomes" id="UP000509510">
    <property type="component" value="Chromosome IV"/>
</dbReference>
<dbReference type="RefSeq" id="XP_035347064.1">
    <property type="nucleotide sequence ID" value="XM_035491171.1"/>
</dbReference>
<gene>
    <name evidence="2" type="ORF">TRUGW13939_08035</name>
</gene>
<dbReference type="GO" id="GO:0016020">
    <property type="term" value="C:membrane"/>
    <property type="evidence" value="ECO:0007669"/>
    <property type="project" value="TreeGrafter"/>
</dbReference>
<keyword evidence="3" id="KW-1185">Reference proteome</keyword>
<proteinExistence type="predicted"/>
<dbReference type="Pfam" id="PF00487">
    <property type="entry name" value="FA_desaturase"/>
    <property type="match status" value="1"/>
</dbReference>
<dbReference type="GeneID" id="55995524"/>
<organism evidence="2 3">
    <name type="scientific">Talaromyces rugulosus</name>
    <name type="common">Penicillium rugulosum</name>
    <dbReference type="NCBI Taxonomy" id="121627"/>
    <lineage>
        <taxon>Eukaryota</taxon>
        <taxon>Fungi</taxon>
        <taxon>Dikarya</taxon>
        <taxon>Ascomycota</taxon>
        <taxon>Pezizomycotina</taxon>
        <taxon>Eurotiomycetes</taxon>
        <taxon>Eurotiomycetidae</taxon>
        <taxon>Eurotiales</taxon>
        <taxon>Trichocomaceae</taxon>
        <taxon>Talaromyces</taxon>
        <taxon>Talaromyces sect. Islandici</taxon>
    </lineage>
</organism>
<sequence>MEPATSKHTVFEELRNFRSKIPRDKLRNWERPEGWEAVRKFTQDWAIILASHRIFTYHPSVLTFVAAAFLMAWGQRGIACVGHDAIHGNLASHRKVNDVITNIFLAPPLLSTATSQRKQHSLHHHLLGTKEDPDHGEDNETSLKHCRMGKVGQMNMFSLFLIDVIDPPFWSTYALADLKDAFVPLTLWWTIVYFLSLWLLEPAEAIFTIGSIRISSFVILFHTARCTVSYCCYVFREIIDHGGLDPKSGVLQFGRVTPWGSLFQVYFQPHDDNYHLLHHALPRIPMSNLRPAHKWLMKNCEDYAKANHYDTYFEGSHALFTEQLFAFTKPGVREND</sequence>
<dbReference type="AlphaFoldDB" id="A0A7H8R3C5"/>
<evidence type="ECO:0000313" key="2">
    <source>
        <dbReference type="EMBL" id="QKX60889.1"/>
    </source>
</evidence>
<dbReference type="InterPro" id="IPR012171">
    <property type="entry name" value="Fatty_acid_desaturase"/>
</dbReference>
<evidence type="ECO:0000259" key="1">
    <source>
        <dbReference type="Pfam" id="PF00487"/>
    </source>
</evidence>
<dbReference type="EMBL" id="CP055901">
    <property type="protein sequence ID" value="QKX60889.1"/>
    <property type="molecule type" value="Genomic_DNA"/>
</dbReference>
<protein>
    <recommendedName>
        <fullName evidence="1">Fatty acid desaturase domain-containing protein</fullName>
    </recommendedName>
</protein>
<dbReference type="KEGG" id="trg:TRUGW13939_08035"/>
<reference evidence="3" key="1">
    <citation type="submission" date="2020-06" db="EMBL/GenBank/DDBJ databases">
        <title>A chromosome-scale genome assembly of Talaromyces rugulosus W13939.</title>
        <authorList>
            <person name="Wang B."/>
            <person name="Guo L."/>
            <person name="Ye K."/>
            <person name="Wang L."/>
        </authorList>
    </citation>
    <scope>NUCLEOTIDE SEQUENCE [LARGE SCALE GENOMIC DNA]</scope>
    <source>
        <strain evidence="3">W13939</strain>
    </source>
</reference>
<name>A0A7H8R3C5_TALRU</name>
<dbReference type="InterPro" id="IPR005804">
    <property type="entry name" value="FA_desaturase_dom"/>
</dbReference>
<dbReference type="OrthoDB" id="10036481at2759"/>
<accession>A0A7H8R3C5</accession>
<dbReference type="PANTHER" id="PTHR19353:SF19">
    <property type="entry name" value="DELTA(5) FATTY ACID DESATURASE C-RELATED"/>
    <property type="match status" value="1"/>
</dbReference>
<dbReference type="PANTHER" id="PTHR19353">
    <property type="entry name" value="FATTY ACID DESATURASE 2"/>
    <property type="match status" value="1"/>
</dbReference>